<dbReference type="AlphaFoldDB" id="A0A8T0SID1"/>
<gene>
    <name evidence="2" type="ORF">PVAP13_5KG461807</name>
</gene>
<evidence type="ECO:0000256" key="1">
    <source>
        <dbReference type="SAM" id="MobiDB-lite"/>
    </source>
</evidence>
<accession>A0A8T0SID1</accession>
<feature type="compositionally biased region" description="Basic residues" evidence="1">
    <location>
        <begin position="1"/>
        <end position="12"/>
    </location>
</feature>
<dbReference type="Proteomes" id="UP000823388">
    <property type="component" value="Chromosome 5K"/>
</dbReference>
<protein>
    <submittedName>
        <fullName evidence="2">Uncharacterized protein</fullName>
    </submittedName>
</protein>
<feature type="compositionally biased region" description="Low complexity" evidence="1">
    <location>
        <begin position="44"/>
        <end position="59"/>
    </location>
</feature>
<dbReference type="EMBL" id="CM029045">
    <property type="protein sequence ID" value="KAG2599192.1"/>
    <property type="molecule type" value="Genomic_DNA"/>
</dbReference>
<feature type="compositionally biased region" description="Basic residues" evidence="1">
    <location>
        <begin position="116"/>
        <end position="132"/>
    </location>
</feature>
<feature type="compositionally biased region" description="Basic and acidic residues" evidence="1">
    <location>
        <begin position="62"/>
        <end position="84"/>
    </location>
</feature>
<organism evidence="2 3">
    <name type="scientific">Panicum virgatum</name>
    <name type="common">Blackwell switchgrass</name>
    <dbReference type="NCBI Taxonomy" id="38727"/>
    <lineage>
        <taxon>Eukaryota</taxon>
        <taxon>Viridiplantae</taxon>
        <taxon>Streptophyta</taxon>
        <taxon>Embryophyta</taxon>
        <taxon>Tracheophyta</taxon>
        <taxon>Spermatophyta</taxon>
        <taxon>Magnoliopsida</taxon>
        <taxon>Liliopsida</taxon>
        <taxon>Poales</taxon>
        <taxon>Poaceae</taxon>
        <taxon>PACMAD clade</taxon>
        <taxon>Panicoideae</taxon>
        <taxon>Panicodae</taxon>
        <taxon>Paniceae</taxon>
        <taxon>Panicinae</taxon>
        <taxon>Panicum</taxon>
        <taxon>Panicum sect. Hiantes</taxon>
    </lineage>
</organism>
<feature type="region of interest" description="Disordered" evidence="1">
    <location>
        <begin position="1"/>
        <end position="140"/>
    </location>
</feature>
<evidence type="ECO:0000313" key="2">
    <source>
        <dbReference type="EMBL" id="KAG2599192.1"/>
    </source>
</evidence>
<proteinExistence type="predicted"/>
<name>A0A8T0SID1_PANVG</name>
<comment type="caution">
    <text evidence="2">The sequence shown here is derived from an EMBL/GenBank/DDBJ whole genome shotgun (WGS) entry which is preliminary data.</text>
</comment>
<keyword evidence="3" id="KW-1185">Reference proteome</keyword>
<sequence length="140" mass="15339">MNAGGRRRRLRARPPSTHGGGGGDRASTAGDPGRGGWEPRPQPQRRALAGRLRAPAPAHLLRRQEEPLRRPWPRREESLRRSQEDLMGGSGRSPWAAVRGTPVRAPARGGGGAPGGRKRGHPGGHERRRRRGEKFDFFSS</sequence>
<evidence type="ECO:0000313" key="3">
    <source>
        <dbReference type="Proteomes" id="UP000823388"/>
    </source>
</evidence>
<reference evidence="2" key="1">
    <citation type="submission" date="2020-05" db="EMBL/GenBank/DDBJ databases">
        <title>WGS assembly of Panicum virgatum.</title>
        <authorList>
            <person name="Lovell J.T."/>
            <person name="Jenkins J."/>
            <person name="Shu S."/>
            <person name="Juenger T.E."/>
            <person name="Schmutz J."/>
        </authorList>
    </citation>
    <scope>NUCLEOTIDE SEQUENCE</scope>
    <source>
        <strain evidence="2">AP13</strain>
    </source>
</reference>